<keyword evidence="2" id="KW-1185">Reference proteome</keyword>
<evidence type="ECO:0000313" key="2">
    <source>
        <dbReference type="Proteomes" id="UP001165960"/>
    </source>
</evidence>
<name>A0ACC2RTN3_9FUNG</name>
<dbReference type="Proteomes" id="UP001165960">
    <property type="component" value="Unassembled WGS sequence"/>
</dbReference>
<protein>
    <submittedName>
        <fullName evidence="1">Uncharacterized protein</fullName>
    </submittedName>
</protein>
<sequence length="93" mass="9798">MVGLSTPLATGDANSIMVALSLLLLQQSICHLAMITVPIGSVIAGLNLGALAHHIGSLFPVKWVPDNNKTTSSSSHIDSGSLYTPLRKQLKQH</sequence>
<comment type="caution">
    <text evidence="1">The sequence shown here is derived from an EMBL/GenBank/DDBJ whole genome shotgun (WGS) entry which is preliminary data.</text>
</comment>
<dbReference type="EMBL" id="QTSX02006518">
    <property type="protein sequence ID" value="KAJ9053452.1"/>
    <property type="molecule type" value="Genomic_DNA"/>
</dbReference>
<gene>
    <name evidence="1" type="ORF">DSO57_1024070</name>
</gene>
<organism evidence="1 2">
    <name type="scientific">Entomophthora muscae</name>
    <dbReference type="NCBI Taxonomy" id="34485"/>
    <lineage>
        <taxon>Eukaryota</taxon>
        <taxon>Fungi</taxon>
        <taxon>Fungi incertae sedis</taxon>
        <taxon>Zoopagomycota</taxon>
        <taxon>Entomophthoromycotina</taxon>
        <taxon>Entomophthoromycetes</taxon>
        <taxon>Entomophthorales</taxon>
        <taxon>Entomophthoraceae</taxon>
        <taxon>Entomophthora</taxon>
    </lineage>
</organism>
<proteinExistence type="predicted"/>
<reference evidence="1" key="1">
    <citation type="submission" date="2022-04" db="EMBL/GenBank/DDBJ databases">
        <title>Genome of the entomopathogenic fungus Entomophthora muscae.</title>
        <authorList>
            <person name="Elya C."/>
            <person name="Lovett B.R."/>
            <person name="Lee E."/>
            <person name="Macias A.M."/>
            <person name="Hajek A.E."/>
            <person name="De Bivort B.L."/>
            <person name="Kasson M.T."/>
            <person name="De Fine Licht H.H."/>
            <person name="Stajich J.E."/>
        </authorList>
    </citation>
    <scope>NUCLEOTIDE SEQUENCE</scope>
    <source>
        <strain evidence="1">Berkeley</strain>
    </source>
</reference>
<evidence type="ECO:0000313" key="1">
    <source>
        <dbReference type="EMBL" id="KAJ9053452.1"/>
    </source>
</evidence>
<accession>A0ACC2RTN3</accession>